<organism evidence="5 6">
    <name type="scientific">Nonlabens agnitus</name>
    <dbReference type="NCBI Taxonomy" id="870484"/>
    <lineage>
        <taxon>Bacteria</taxon>
        <taxon>Pseudomonadati</taxon>
        <taxon>Bacteroidota</taxon>
        <taxon>Flavobacteriia</taxon>
        <taxon>Flavobacteriales</taxon>
        <taxon>Flavobacteriaceae</taxon>
        <taxon>Nonlabens</taxon>
    </lineage>
</organism>
<gene>
    <name evidence="2" type="primary">bshC</name>
    <name evidence="5" type="ORF">BST86_02300</name>
</gene>
<dbReference type="AlphaFoldDB" id="A0A2S9WRT3"/>
<dbReference type="NCBIfam" id="TIGR03998">
    <property type="entry name" value="thiol_BshC"/>
    <property type="match status" value="1"/>
</dbReference>
<keyword evidence="6" id="KW-1185">Reference proteome</keyword>
<evidence type="ECO:0000313" key="6">
    <source>
        <dbReference type="Proteomes" id="UP000239532"/>
    </source>
</evidence>
<dbReference type="Proteomes" id="UP000239532">
    <property type="component" value="Unassembled WGS sequence"/>
</dbReference>
<proteinExistence type="inferred from homology"/>
<accession>A0A2S9WRT3</accession>
<name>A0A2S9WRT3_9FLAO</name>
<dbReference type="GO" id="GO:0016874">
    <property type="term" value="F:ligase activity"/>
    <property type="evidence" value="ECO:0007669"/>
    <property type="project" value="UniProtKB-UniRule"/>
</dbReference>
<dbReference type="RefSeq" id="WP_105981856.1">
    <property type="nucleotide sequence ID" value="NZ_MQUC01000003.1"/>
</dbReference>
<feature type="domain" description="Bacillithiol biosynthesis BshC N-terminal Rossmann-like" evidence="3">
    <location>
        <begin position="2"/>
        <end position="372"/>
    </location>
</feature>
<dbReference type="EMBL" id="MQUC01000003">
    <property type="protein sequence ID" value="PRP65996.1"/>
    <property type="molecule type" value="Genomic_DNA"/>
</dbReference>
<dbReference type="HAMAP" id="MF_01867">
    <property type="entry name" value="BshC"/>
    <property type="match status" value="1"/>
</dbReference>
<dbReference type="EC" id="6.-.-.-" evidence="2"/>
<dbReference type="Pfam" id="PF24850">
    <property type="entry name" value="CC_BshC"/>
    <property type="match status" value="1"/>
</dbReference>
<evidence type="ECO:0000313" key="5">
    <source>
        <dbReference type="EMBL" id="PRP65996.1"/>
    </source>
</evidence>
<dbReference type="Pfam" id="PF10079">
    <property type="entry name" value="Rossmann-like_BshC"/>
    <property type="match status" value="1"/>
</dbReference>
<protein>
    <recommendedName>
        <fullName evidence="2">Putative cysteine ligase BshC</fullName>
        <ecNumber evidence="2">6.-.-.-</ecNumber>
    </recommendedName>
</protein>
<dbReference type="InterPro" id="IPR055399">
    <property type="entry name" value="CC_BshC"/>
</dbReference>
<dbReference type="InterPro" id="IPR055398">
    <property type="entry name" value="Rossmann-like_BshC"/>
</dbReference>
<evidence type="ECO:0000256" key="2">
    <source>
        <dbReference type="HAMAP-Rule" id="MF_01867"/>
    </source>
</evidence>
<dbReference type="InterPro" id="IPR011199">
    <property type="entry name" value="Bacillithiol_biosynth_BshC"/>
</dbReference>
<reference evidence="5 6" key="1">
    <citation type="submission" date="2016-11" db="EMBL/GenBank/DDBJ databases">
        <title>Trade-off between light-utilization and light-protection in marine flavobacteria.</title>
        <authorList>
            <person name="Kumagai Y."/>
        </authorList>
    </citation>
    <scope>NUCLEOTIDE SEQUENCE [LARGE SCALE GENOMIC DNA]</scope>
    <source>
        <strain evidence="5 6">JCM 17109</strain>
    </source>
</reference>
<dbReference type="PIRSF" id="PIRSF012535">
    <property type="entry name" value="UCP012535"/>
    <property type="match status" value="1"/>
</dbReference>
<comment type="caution">
    <text evidence="5">The sequence shown here is derived from an EMBL/GenBank/DDBJ whole genome shotgun (WGS) entry which is preliminary data.</text>
</comment>
<keyword evidence="1 2" id="KW-0436">Ligase</keyword>
<evidence type="ECO:0000256" key="1">
    <source>
        <dbReference type="ARBA" id="ARBA00022598"/>
    </source>
</evidence>
<evidence type="ECO:0000259" key="3">
    <source>
        <dbReference type="Pfam" id="PF10079"/>
    </source>
</evidence>
<dbReference type="OrthoDB" id="9765151at2"/>
<feature type="domain" description="Bacillithiol biosynthesis BshC C-terminal coiled-coil" evidence="4">
    <location>
        <begin position="374"/>
        <end position="530"/>
    </location>
</feature>
<sequence length="530" mass="61861">MISSNIPYQELRYFSKIIKAYLEDSNQIKGLYHRYPRLENFGDQIAEKSQQHDLQETRQVLVEALGKQYRNVYDADAALQNIQLLKDDKTFTVVTGHQLNLFTGPLYFLYKIISTINLCKALKTEYPEYNFVPVYWMATEDHDFDEIKFFNFGNRKLVYERESAGAVGRLDTDGLENINEQLQILLGASRFSEELSNLFSQSYTADNLAIATRNLAHELFKQDGLVIIDADDPQLKSLAIPYFKKELIDQSSFEAVNETLKNWNDGFEVQVNPREINLFYLNDSGRYRIIKKDEKFFLDGIDKIFSEKEILNELEEHPDRFSPNVIMRPLYQEIILPNLCYIGGGGEIAYWLELKNYFEGQHIPFPILLLRNSALLINAKQLEKLESLNVDVADLFKKDHELNEQIIRQVSEIEIDFEQQKEFLKKQFKELHAVAQDTDPSFLGAVGAQERKQIKGLEHLEKRLLKAQKRKWNDHLERVAVIKNELFPNDSLQERQANFSYFYKDMGPELIDILKKSLDPLDPRFTVIEL</sequence>
<comment type="similarity">
    <text evidence="2">Belongs to the BshC family.</text>
</comment>
<evidence type="ECO:0000259" key="4">
    <source>
        <dbReference type="Pfam" id="PF24850"/>
    </source>
</evidence>